<sequence>MSKRVLLFPGQGIQFVGMADTFAKFKWNSEILNRVDESLGFPVISNQLTKLMREGPEEQLNLTEYAQPAIMTSSVLHWKYMSEMYGIMESSFSFALGHSLGEYTACVVGGAISIEDGVKLAYIRGKSMQEAVNGLAIRMTAVMASESIVRKALSEVSFEGTCEIAGINHDRQVVLSGTRDSVDLIADYIKKHYKAPVKHLNVSAPFHCKLMKPAADRIKEELEKITVKSSKLPVISNATSLPVVHPEEIKKSLVDNIVNPAMFLRGMEYVLSHGCSLFTEYGSKKILSGLATKIIQDRKLDGLAVDIHDK</sequence>
<name>A0A1R2BJ04_9CILI</name>
<dbReference type="OrthoDB" id="541883at2759"/>
<evidence type="ECO:0000256" key="1">
    <source>
        <dbReference type="ARBA" id="ARBA00008217"/>
    </source>
</evidence>
<feature type="domain" description="Malonyl-CoA:ACP transacylase (MAT)" evidence="6">
    <location>
        <begin position="7"/>
        <end position="310"/>
    </location>
</feature>
<dbReference type="GO" id="GO:0005739">
    <property type="term" value="C:mitochondrion"/>
    <property type="evidence" value="ECO:0007669"/>
    <property type="project" value="TreeGrafter"/>
</dbReference>
<dbReference type="SMART" id="SM00827">
    <property type="entry name" value="PKS_AT"/>
    <property type="match status" value="1"/>
</dbReference>
<evidence type="ECO:0000256" key="5">
    <source>
        <dbReference type="ARBA" id="ARBA00048462"/>
    </source>
</evidence>
<protein>
    <recommendedName>
        <fullName evidence="2">[acyl-carrier-protein] S-malonyltransferase</fullName>
        <ecNumber evidence="2">2.3.1.39</ecNumber>
    </recommendedName>
</protein>
<dbReference type="InterPro" id="IPR001227">
    <property type="entry name" value="Ac_transferase_dom_sf"/>
</dbReference>
<dbReference type="SUPFAM" id="SSF52151">
    <property type="entry name" value="FabD/lysophospholipase-like"/>
    <property type="match status" value="1"/>
</dbReference>
<dbReference type="Gene3D" id="3.30.70.250">
    <property type="entry name" value="Malonyl-CoA ACP transacylase, ACP-binding"/>
    <property type="match status" value="1"/>
</dbReference>
<dbReference type="Pfam" id="PF00698">
    <property type="entry name" value="Acyl_transf_1"/>
    <property type="match status" value="1"/>
</dbReference>
<keyword evidence="4" id="KW-0012">Acyltransferase</keyword>
<evidence type="ECO:0000313" key="7">
    <source>
        <dbReference type="EMBL" id="OMJ76704.1"/>
    </source>
</evidence>
<dbReference type="Proteomes" id="UP000187209">
    <property type="component" value="Unassembled WGS sequence"/>
</dbReference>
<reference evidence="7 8" key="1">
    <citation type="submission" date="2016-11" db="EMBL/GenBank/DDBJ databases">
        <title>The macronuclear genome of Stentor coeruleus: a giant cell with tiny introns.</title>
        <authorList>
            <person name="Slabodnick M."/>
            <person name="Ruby J.G."/>
            <person name="Reiff S.B."/>
            <person name="Swart E.C."/>
            <person name="Gosai S."/>
            <person name="Prabakaran S."/>
            <person name="Witkowska E."/>
            <person name="Larue G.E."/>
            <person name="Fisher S."/>
            <person name="Freeman R.M."/>
            <person name="Gunawardena J."/>
            <person name="Chu W."/>
            <person name="Stover N.A."/>
            <person name="Gregory B.D."/>
            <person name="Nowacki M."/>
            <person name="Derisi J."/>
            <person name="Roy S.W."/>
            <person name="Marshall W.F."/>
            <person name="Sood P."/>
        </authorList>
    </citation>
    <scope>NUCLEOTIDE SEQUENCE [LARGE SCALE GENOMIC DNA]</scope>
    <source>
        <strain evidence="7">WM001</strain>
    </source>
</reference>
<evidence type="ECO:0000259" key="6">
    <source>
        <dbReference type="SMART" id="SM00827"/>
    </source>
</evidence>
<dbReference type="InterPro" id="IPR024925">
    <property type="entry name" value="Malonyl_CoA-ACP_transAc"/>
</dbReference>
<accession>A0A1R2BJ04</accession>
<comment type="caution">
    <text evidence="7">The sequence shown here is derived from an EMBL/GenBank/DDBJ whole genome shotgun (WGS) entry which is preliminary data.</text>
</comment>
<evidence type="ECO:0000256" key="3">
    <source>
        <dbReference type="ARBA" id="ARBA00022679"/>
    </source>
</evidence>
<dbReference type="Gene3D" id="3.40.366.10">
    <property type="entry name" value="Malonyl-Coenzyme A Acyl Carrier Protein, domain 2"/>
    <property type="match status" value="1"/>
</dbReference>
<dbReference type="InterPro" id="IPR050858">
    <property type="entry name" value="Mal-CoA-ACP_Trans/PKS_FabD"/>
</dbReference>
<evidence type="ECO:0000313" key="8">
    <source>
        <dbReference type="Proteomes" id="UP000187209"/>
    </source>
</evidence>
<comment type="catalytic activity">
    <reaction evidence="5">
        <text>holo-[ACP] + malonyl-CoA = malonyl-[ACP] + CoA</text>
        <dbReference type="Rhea" id="RHEA:41792"/>
        <dbReference type="Rhea" id="RHEA-COMP:9623"/>
        <dbReference type="Rhea" id="RHEA-COMP:9685"/>
        <dbReference type="ChEBI" id="CHEBI:57287"/>
        <dbReference type="ChEBI" id="CHEBI:57384"/>
        <dbReference type="ChEBI" id="CHEBI:64479"/>
        <dbReference type="ChEBI" id="CHEBI:78449"/>
        <dbReference type="EC" id="2.3.1.39"/>
    </reaction>
</comment>
<keyword evidence="8" id="KW-1185">Reference proteome</keyword>
<comment type="similarity">
    <text evidence="1">Belongs to the FabD family.</text>
</comment>
<keyword evidence="3" id="KW-0808">Transferase</keyword>
<dbReference type="GO" id="GO:0004314">
    <property type="term" value="F:[acyl-carrier-protein] S-malonyltransferase activity"/>
    <property type="evidence" value="ECO:0007669"/>
    <property type="project" value="UniProtKB-EC"/>
</dbReference>
<dbReference type="InterPro" id="IPR014043">
    <property type="entry name" value="Acyl_transferase_dom"/>
</dbReference>
<dbReference type="SUPFAM" id="SSF55048">
    <property type="entry name" value="Probable ACP-binding domain of malonyl-CoA ACP transacylase"/>
    <property type="match status" value="1"/>
</dbReference>
<evidence type="ECO:0000256" key="4">
    <source>
        <dbReference type="ARBA" id="ARBA00023315"/>
    </source>
</evidence>
<dbReference type="InterPro" id="IPR016035">
    <property type="entry name" value="Acyl_Trfase/lysoPLipase"/>
</dbReference>
<dbReference type="GO" id="GO:0006633">
    <property type="term" value="P:fatty acid biosynthetic process"/>
    <property type="evidence" value="ECO:0007669"/>
    <property type="project" value="TreeGrafter"/>
</dbReference>
<dbReference type="PIRSF" id="PIRSF000446">
    <property type="entry name" value="Mct"/>
    <property type="match status" value="1"/>
</dbReference>
<dbReference type="AlphaFoldDB" id="A0A1R2BJ04"/>
<evidence type="ECO:0000256" key="2">
    <source>
        <dbReference type="ARBA" id="ARBA00013258"/>
    </source>
</evidence>
<dbReference type="PANTHER" id="PTHR42681">
    <property type="entry name" value="MALONYL-COA-ACYL CARRIER PROTEIN TRANSACYLASE, MITOCHONDRIAL"/>
    <property type="match status" value="1"/>
</dbReference>
<organism evidence="7 8">
    <name type="scientific">Stentor coeruleus</name>
    <dbReference type="NCBI Taxonomy" id="5963"/>
    <lineage>
        <taxon>Eukaryota</taxon>
        <taxon>Sar</taxon>
        <taxon>Alveolata</taxon>
        <taxon>Ciliophora</taxon>
        <taxon>Postciliodesmatophora</taxon>
        <taxon>Heterotrichea</taxon>
        <taxon>Heterotrichida</taxon>
        <taxon>Stentoridae</taxon>
        <taxon>Stentor</taxon>
    </lineage>
</organism>
<dbReference type="InterPro" id="IPR016036">
    <property type="entry name" value="Malonyl_transacylase_ACP-bd"/>
</dbReference>
<dbReference type="EMBL" id="MPUH01000615">
    <property type="protein sequence ID" value="OMJ76704.1"/>
    <property type="molecule type" value="Genomic_DNA"/>
</dbReference>
<dbReference type="EC" id="2.3.1.39" evidence="2"/>
<gene>
    <name evidence="7" type="ORF">SteCoe_23865</name>
</gene>
<proteinExistence type="inferred from homology"/>
<dbReference type="PANTHER" id="PTHR42681:SF1">
    <property type="entry name" value="MALONYL-COA-ACYL CARRIER PROTEIN TRANSACYLASE, MITOCHONDRIAL"/>
    <property type="match status" value="1"/>
</dbReference>